<evidence type="ECO:0000313" key="4">
    <source>
        <dbReference type="Proteomes" id="UP000285060"/>
    </source>
</evidence>
<organism evidence="2">
    <name type="scientific">Aphanomyces invadans</name>
    <dbReference type="NCBI Taxonomy" id="157072"/>
    <lineage>
        <taxon>Eukaryota</taxon>
        <taxon>Sar</taxon>
        <taxon>Stramenopiles</taxon>
        <taxon>Oomycota</taxon>
        <taxon>Saprolegniomycetes</taxon>
        <taxon>Saprolegniales</taxon>
        <taxon>Verrucalvaceae</taxon>
        <taxon>Aphanomyces</taxon>
    </lineage>
</organism>
<accession>A0A024UST8</accession>
<dbReference type="AlphaFoldDB" id="A0A024UST8"/>
<proteinExistence type="predicted"/>
<evidence type="ECO:0000313" key="2">
    <source>
        <dbReference type="EMBL" id="ETW09015.1"/>
    </source>
</evidence>
<protein>
    <submittedName>
        <fullName evidence="2">Uncharacterized protein</fullName>
    </submittedName>
</protein>
<keyword evidence="4" id="KW-1185">Reference proteome</keyword>
<dbReference type="EMBL" id="KI913953">
    <property type="protein sequence ID" value="ETW09015.1"/>
    <property type="molecule type" value="Genomic_DNA"/>
</dbReference>
<dbReference type="VEuPathDB" id="FungiDB:H310_01486"/>
<reference evidence="3 4" key="2">
    <citation type="submission" date="2018-08" db="EMBL/GenBank/DDBJ databases">
        <title>Aphanomyces genome sequencing and annotation.</title>
        <authorList>
            <person name="Minardi D."/>
            <person name="Oidtmann B."/>
            <person name="Van Der Giezen M."/>
            <person name="Studholme D.J."/>
        </authorList>
    </citation>
    <scope>NUCLEOTIDE SEQUENCE [LARGE SCALE GENOMIC DNA]</scope>
    <source>
        <strain evidence="3 4">NJM0002</strain>
    </source>
</reference>
<gene>
    <name evidence="3" type="ORF">DYB32_003122</name>
    <name evidence="2" type="ORF">H310_01486</name>
</gene>
<dbReference type="EMBL" id="QUSY01000087">
    <property type="protein sequence ID" value="RHY33199.1"/>
    <property type="molecule type" value="Genomic_DNA"/>
</dbReference>
<evidence type="ECO:0000256" key="1">
    <source>
        <dbReference type="SAM" id="MobiDB-lite"/>
    </source>
</evidence>
<feature type="compositionally biased region" description="Polar residues" evidence="1">
    <location>
        <begin position="69"/>
        <end position="92"/>
    </location>
</feature>
<dbReference type="OrthoDB" id="73372at2759"/>
<dbReference type="GeneID" id="20078536"/>
<feature type="region of interest" description="Disordered" evidence="1">
    <location>
        <begin position="58"/>
        <end position="92"/>
    </location>
</feature>
<dbReference type="RefSeq" id="XP_008862820.1">
    <property type="nucleotide sequence ID" value="XM_008864598.1"/>
</dbReference>
<dbReference type="Proteomes" id="UP000285060">
    <property type="component" value="Unassembled WGS sequence"/>
</dbReference>
<reference evidence="2" key="1">
    <citation type="submission" date="2013-12" db="EMBL/GenBank/DDBJ databases">
        <title>The Genome Sequence of Aphanomyces invadans NJM9701.</title>
        <authorList>
            <consortium name="The Broad Institute Genomics Platform"/>
            <person name="Russ C."/>
            <person name="Tyler B."/>
            <person name="van West P."/>
            <person name="Dieguez-Uribeondo J."/>
            <person name="Young S.K."/>
            <person name="Zeng Q."/>
            <person name="Gargeya S."/>
            <person name="Fitzgerald M."/>
            <person name="Abouelleil A."/>
            <person name="Alvarado L."/>
            <person name="Chapman S.B."/>
            <person name="Gainer-Dewar J."/>
            <person name="Goldberg J."/>
            <person name="Griggs A."/>
            <person name="Gujja S."/>
            <person name="Hansen M."/>
            <person name="Howarth C."/>
            <person name="Imamovic A."/>
            <person name="Ireland A."/>
            <person name="Larimer J."/>
            <person name="McCowan C."/>
            <person name="Murphy C."/>
            <person name="Pearson M."/>
            <person name="Poon T.W."/>
            <person name="Priest M."/>
            <person name="Roberts A."/>
            <person name="Saif S."/>
            <person name="Shea T."/>
            <person name="Sykes S."/>
            <person name="Wortman J."/>
            <person name="Nusbaum C."/>
            <person name="Birren B."/>
        </authorList>
    </citation>
    <scope>NUCLEOTIDE SEQUENCE [LARGE SCALE GENOMIC DNA]</scope>
    <source>
        <strain evidence="2">NJM9701</strain>
    </source>
</reference>
<name>A0A024UST8_9STRA</name>
<sequence>MRLSRIASFSNFRATADMFKCDVIVDSSTMTASTKFRTDRHYPTVATEMDAFAYLDSPSLDDPAEDSNNDVPSTSSPSLTRANSSPSMTSAKPQLVHIRAPLKESVWRQGLPAVIQWNPSMAGVSEVRILLVQRSGAYMMVADHVENNGLFVYMRVPPGLASPEADYFLRIMSMDGKHFVDSDSFIISS</sequence>
<evidence type="ECO:0000313" key="3">
    <source>
        <dbReference type="EMBL" id="RHY33199.1"/>
    </source>
</evidence>